<keyword evidence="6" id="KW-0406">Ion transport</keyword>
<keyword evidence="4 8" id="KW-0812">Transmembrane</keyword>
<reference evidence="9 10" key="1">
    <citation type="journal article" date="2020" name="Fungal Divers.">
        <title>Resolving the Mortierellaceae phylogeny through synthesis of multi-gene phylogenetics and phylogenomics.</title>
        <authorList>
            <person name="Vandepol N."/>
            <person name="Liber J."/>
            <person name="Desiro A."/>
            <person name="Na H."/>
            <person name="Kennedy M."/>
            <person name="Barry K."/>
            <person name="Grigoriev I.V."/>
            <person name="Miller A.N."/>
            <person name="O'Donnell K."/>
            <person name="Stajich J.E."/>
            <person name="Bonito G."/>
        </authorList>
    </citation>
    <scope>NUCLEOTIDE SEQUENCE [LARGE SCALE GENOMIC DNA]</scope>
    <source>
        <strain evidence="9 10">AD045</strain>
    </source>
</reference>
<proteinExistence type="predicted"/>
<evidence type="ECO:0000256" key="4">
    <source>
        <dbReference type="ARBA" id="ARBA00022692"/>
    </source>
</evidence>
<keyword evidence="7 8" id="KW-0472">Membrane</keyword>
<organism evidence="9 10">
    <name type="scientific">Linnemannia gamsii</name>
    <dbReference type="NCBI Taxonomy" id="64522"/>
    <lineage>
        <taxon>Eukaryota</taxon>
        <taxon>Fungi</taxon>
        <taxon>Fungi incertae sedis</taxon>
        <taxon>Mucoromycota</taxon>
        <taxon>Mortierellomycotina</taxon>
        <taxon>Mortierellomycetes</taxon>
        <taxon>Mortierellales</taxon>
        <taxon>Mortierellaceae</taxon>
        <taxon>Linnemannia</taxon>
    </lineage>
</organism>
<dbReference type="Pfam" id="PF25539">
    <property type="entry name" value="Bestrophin_2"/>
    <property type="match status" value="2"/>
</dbReference>
<keyword evidence="3" id="KW-1003">Cell membrane</keyword>
<dbReference type="PANTHER" id="PTHR33281">
    <property type="entry name" value="UPF0187 PROTEIN YNEE"/>
    <property type="match status" value="1"/>
</dbReference>
<accession>A0ABQ7KE47</accession>
<keyword evidence="2" id="KW-0813">Transport</keyword>
<feature type="transmembrane region" description="Helical" evidence="8">
    <location>
        <begin position="21"/>
        <end position="46"/>
    </location>
</feature>
<dbReference type="Proteomes" id="UP001194696">
    <property type="component" value="Unassembled WGS sequence"/>
</dbReference>
<gene>
    <name evidence="9" type="ORF">BGZ96_006592</name>
</gene>
<feature type="transmembrane region" description="Helical" evidence="8">
    <location>
        <begin position="66"/>
        <end position="86"/>
    </location>
</feature>
<keyword evidence="10" id="KW-1185">Reference proteome</keyword>
<dbReference type="PANTHER" id="PTHR33281:SF19">
    <property type="entry name" value="VOLTAGE-DEPENDENT ANION CHANNEL-FORMING PROTEIN YNEE"/>
    <property type="match status" value="1"/>
</dbReference>
<protein>
    <submittedName>
        <fullName evidence="9">Uncharacterized protein</fullName>
    </submittedName>
</protein>
<evidence type="ECO:0000313" key="10">
    <source>
        <dbReference type="Proteomes" id="UP001194696"/>
    </source>
</evidence>
<evidence type="ECO:0000256" key="3">
    <source>
        <dbReference type="ARBA" id="ARBA00022475"/>
    </source>
</evidence>
<comment type="subcellular location">
    <subcellularLocation>
        <location evidence="1">Cell membrane</location>
        <topology evidence="1">Multi-pass membrane protein</topology>
    </subcellularLocation>
</comment>
<name>A0ABQ7KE47_9FUNG</name>
<evidence type="ECO:0000256" key="1">
    <source>
        <dbReference type="ARBA" id="ARBA00004651"/>
    </source>
</evidence>
<sequence>MSYFKRPAEYYRRTQWTYPDTLRVTGSVIPTVIPDVIIVTTFTAVLMWVQTSHILGKDRDGKDRDLYFPNMIVPALSVVVGLILAFRTNTAYDRFWEGRKQWASLDVQMRNFSRMIWVGMKETNHSVHAAGSAVSLTAAPAAPGAPAGAPAAAGAAPSNGLHLFGRNSGKSTSPTPSAKAPVPNTLTEFHHADDYEKVLVIKLLLAFAVSTKHHLRQEFGVRYFDLEYLLPEGFAPCASTDHVEIKVIHDKALGDRHRHYNEDPWTIRSGNDEGQMSLPLEIAYALSLWVLGEARGGRIESSLIGSLLGSINSMTDIFTNMERIEIGWGTVPLMALVSFTLFGMEGIGREIENPFGKDANDLHMDDFCRDLKRELQYLVNLQNTVPGAHA</sequence>
<evidence type="ECO:0000256" key="5">
    <source>
        <dbReference type="ARBA" id="ARBA00022989"/>
    </source>
</evidence>
<evidence type="ECO:0000256" key="2">
    <source>
        <dbReference type="ARBA" id="ARBA00022448"/>
    </source>
</evidence>
<dbReference type="EMBL" id="JAAAIM010000032">
    <property type="protein sequence ID" value="KAG0297412.1"/>
    <property type="molecule type" value="Genomic_DNA"/>
</dbReference>
<evidence type="ECO:0000256" key="6">
    <source>
        <dbReference type="ARBA" id="ARBA00023065"/>
    </source>
</evidence>
<evidence type="ECO:0000313" key="9">
    <source>
        <dbReference type="EMBL" id="KAG0297412.1"/>
    </source>
</evidence>
<dbReference type="InterPro" id="IPR044669">
    <property type="entry name" value="YneE/VCCN1/2-like"/>
</dbReference>
<comment type="caution">
    <text evidence="9">The sequence shown here is derived from an EMBL/GenBank/DDBJ whole genome shotgun (WGS) entry which is preliminary data.</text>
</comment>
<evidence type="ECO:0000256" key="8">
    <source>
        <dbReference type="SAM" id="Phobius"/>
    </source>
</evidence>
<keyword evidence="5 8" id="KW-1133">Transmembrane helix</keyword>
<evidence type="ECO:0000256" key="7">
    <source>
        <dbReference type="ARBA" id="ARBA00023136"/>
    </source>
</evidence>